<evidence type="ECO:0000256" key="5">
    <source>
        <dbReference type="ARBA" id="ARBA00047503"/>
    </source>
</evidence>
<dbReference type="EMBL" id="BEXT01000001">
    <property type="protein sequence ID" value="GBC63823.1"/>
    <property type="molecule type" value="Genomic_DNA"/>
</dbReference>
<dbReference type="GO" id="GO:0008713">
    <property type="term" value="F:ADP-heptose-lipopolysaccharide heptosyltransferase activity"/>
    <property type="evidence" value="ECO:0007669"/>
    <property type="project" value="UniProtKB-EC"/>
</dbReference>
<dbReference type="NCBIfam" id="TIGR02195">
    <property type="entry name" value="heptsyl_trn_II"/>
    <property type="match status" value="1"/>
</dbReference>
<comment type="catalytic activity">
    <reaction evidence="5">
        <text>an L-alpha-D-Hep-(1-&gt;5)-[alpha-Kdo-(2-&gt;4)]-alpha-Kdo-(2-&gt;6)-lipid A + ADP-L-glycero-beta-D-manno-heptose = an L-alpha-D-Hep-(1-&gt;3)-L-alpha-D-Hep-(1-&gt;5)-[alpha-Kdo-(2-&gt;4)]-alpha-Kdo-(2-&gt;6)-lipid A + ADP + H(+)</text>
        <dbReference type="Rhea" id="RHEA:74071"/>
        <dbReference type="ChEBI" id="CHEBI:15378"/>
        <dbReference type="ChEBI" id="CHEBI:61506"/>
        <dbReference type="ChEBI" id="CHEBI:193068"/>
        <dbReference type="ChEBI" id="CHEBI:193069"/>
        <dbReference type="ChEBI" id="CHEBI:456216"/>
        <dbReference type="EC" id="2.4.99.24"/>
    </reaction>
</comment>
<dbReference type="SUPFAM" id="SSF53756">
    <property type="entry name" value="UDP-Glycosyltransferase/glycogen phosphorylase"/>
    <property type="match status" value="1"/>
</dbReference>
<dbReference type="Pfam" id="PF01075">
    <property type="entry name" value="Glyco_transf_9"/>
    <property type="match status" value="1"/>
</dbReference>
<dbReference type="OrthoDB" id="9797795at2"/>
<name>A0A401G3P7_9BACT</name>
<reference evidence="7" key="1">
    <citation type="submission" date="2017-11" db="EMBL/GenBank/DDBJ databases">
        <authorList>
            <person name="Watanabe M."/>
            <person name="Kojima H."/>
        </authorList>
    </citation>
    <scope>NUCLEOTIDE SEQUENCE [LARGE SCALE GENOMIC DNA]</scope>
    <source>
        <strain evidence="7">Tokyo 01</strain>
    </source>
</reference>
<comment type="caution">
    <text evidence="6">The sequence shown here is derived from an EMBL/GenBank/DDBJ whole genome shotgun (WGS) entry which is preliminary data.</text>
</comment>
<dbReference type="EC" id="2.4.99.24" evidence="4"/>
<sequence length="350" mass="38409">MKKINPQKTDRILIRAANWVGDAIMSTPMLRAVRRNFPNAEIFILAKPWVAPVFEHSPDVDHILIYDKAGRHGGPWGIPRLCRELRRYRFDLAVLVQNAFEAALIAWLAGIPNRLGYDTDGRSPLLTHAVPMRPHLKKRHQIDYYLGILQGVSLPSFGREMTLAVPASERKGAEALLNRCGTTGADGIIGINPGAAFGSAKRWFPERYAELCIRLRKNRPGLPVVVFGGPGEEALGETICRKVGDGCVSLCGRTTLREAVALIDRCRLFVTNDSGLMHVAAALDIPQVAVFGPTNHTTTSPASRNAHMVWTPTPCSPCMKPECPLGHHRCMKAVTADLVCGVAEKILNHP</sequence>
<dbReference type="InterPro" id="IPR002201">
    <property type="entry name" value="Glyco_trans_9"/>
</dbReference>
<evidence type="ECO:0000256" key="3">
    <source>
        <dbReference type="ARBA" id="ARBA00043995"/>
    </source>
</evidence>
<dbReference type="AlphaFoldDB" id="A0A401G3P7"/>
<dbReference type="CDD" id="cd03789">
    <property type="entry name" value="GT9_LPS_heptosyltransferase"/>
    <property type="match status" value="1"/>
</dbReference>
<dbReference type="InterPro" id="IPR011910">
    <property type="entry name" value="RfaF"/>
</dbReference>
<evidence type="ECO:0000313" key="7">
    <source>
        <dbReference type="Proteomes" id="UP000288096"/>
    </source>
</evidence>
<keyword evidence="1" id="KW-0328">Glycosyltransferase</keyword>
<keyword evidence="7" id="KW-1185">Reference proteome</keyword>
<dbReference type="InterPro" id="IPR051199">
    <property type="entry name" value="LPS_LOS_Heptosyltrfase"/>
</dbReference>
<dbReference type="GO" id="GO:0005829">
    <property type="term" value="C:cytosol"/>
    <property type="evidence" value="ECO:0007669"/>
    <property type="project" value="TreeGrafter"/>
</dbReference>
<dbReference type="PANTHER" id="PTHR30160:SF7">
    <property type="entry name" value="ADP-HEPTOSE--LPS HEPTOSYLTRANSFERASE 2"/>
    <property type="match status" value="1"/>
</dbReference>
<comment type="similarity">
    <text evidence="3">Belongs to the glycosyltransferase 9 family.</text>
</comment>
<evidence type="ECO:0000313" key="6">
    <source>
        <dbReference type="EMBL" id="GBC63823.1"/>
    </source>
</evidence>
<evidence type="ECO:0000256" key="1">
    <source>
        <dbReference type="ARBA" id="ARBA00022676"/>
    </source>
</evidence>
<reference evidence="7" key="2">
    <citation type="submission" date="2019-01" db="EMBL/GenBank/DDBJ databases">
        <title>Genome sequence of Desulfonema ishimotonii strain Tokyo 01.</title>
        <authorList>
            <person name="Fukui M."/>
        </authorList>
    </citation>
    <scope>NUCLEOTIDE SEQUENCE [LARGE SCALE GENOMIC DNA]</scope>
    <source>
        <strain evidence="7">Tokyo 01</strain>
    </source>
</reference>
<dbReference type="GO" id="GO:0009244">
    <property type="term" value="P:lipopolysaccharide core region biosynthetic process"/>
    <property type="evidence" value="ECO:0007669"/>
    <property type="project" value="TreeGrafter"/>
</dbReference>
<gene>
    <name evidence="6" type="ORF">DENIS_4821</name>
</gene>
<evidence type="ECO:0000256" key="4">
    <source>
        <dbReference type="ARBA" id="ARBA00044042"/>
    </source>
</evidence>
<dbReference type="PANTHER" id="PTHR30160">
    <property type="entry name" value="TETRAACYLDISACCHARIDE 4'-KINASE-RELATED"/>
    <property type="match status" value="1"/>
</dbReference>
<proteinExistence type="inferred from homology"/>
<dbReference type="Proteomes" id="UP000288096">
    <property type="component" value="Unassembled WGS sequence"/>
</dbReference>
<protein>
    <recommendedName>
        <fullName evidence="4">lipopolysaccharide heptosyltransferase II</fullName>
        <ecNumber evidence="4">2.4.99.24</ecNumber>
    </recommendedName>
</protein>
<accession>A0A401G3P7</accession>
<keyword evidence="2 6" id="KW-0808">Transferase</keyword>
<organism evidence="6 7">
    <name type="scientific">Desulfonema ishimotonii</name>
    <dbReference type="NCBI Taxonomy" id="45657"/>
    <lineage>
        <taxon>Bacteria</taxon>
        <taxon>Pseudomonadati</taxon>
        <taxon>Thermodesulfobacteriota</taxon>
        <taxon>Desulfobacteria</taxon>
        <taxon>Desulfobacterales</taxon>
        <taxon>Desulfococcaceae</taxon>
        <taxon>Desulfonema</taxon>
    </lineage>
</organism>
<dbReference type="RefSeq" id="WP_124330860.1">
    <property type="nucleotide sequence ID" value="NZ_BEXT01000001.1"/>
</dbReference>
<evidence type="ECO:0000256" key="2">
    <source>
        <dbReference type="ARBA" id="ARBA00022679"/>
    </source>
</evidence>
<dbReference type="Gene3D" id="3.40.50.2000">
    <property type="entry name" value="Glycogen Phosphorylase B"/>
    <property type="match status" value="2"/>
</dbReference>